<evidence type="ECO:0000256" key="1">
    <source>
        <dbReference type="ARBA" id="ARBA00009013"/>
    </source>
</evidence>
<dbReference type="InterPro" id="IPR002645">
    <property type="entry name" value="STAS_dom"/>
</dbReference>
<evidence type="ECO:0000256" key="2">
    <source>
        <dbReference type="RuleBase" id="RU003749"/>
    </source>
</evidence>
<dbReference type="Pfam" id="PF01740">
    <property type="entry name" value="STAS"/>
    <property type="match status" value="1"/>
</dbReference>
<dbReference type="InterPro" id="IPR003658">
    <property type="entry name" value="Anti-sigma_ant"/>
</dbReference>
<protein>
    <recommendedName>
        <fullName evidence="2">Anti-sigma factor antagonist</fullName>
    </recommendedName>
</protein>
<proteinExistence type="inferred from homology"/>
<dbReference type="CDD" id="cd07043">
    <property type="entry name" value="STAS_anti-anti-sigma_factors"/>
    <property type="match status" value="1"/>
</dbReference>
<comment type="caution">
    <text evidence="4">The sequence shown here is derived from an EMBL/GenBank/DDBJ whole genome shotgun (WGS) entry which is preliminary data.</text>
</comment>
<dbReference type="AlphaFoldDB" id="A0A8J7U4U2"/>
<name>A0A8J7U4U2_9BACT</name>
<dbReference type="Proteomes" id="UP000664417">
    <property type="component" value="Unassembled WGS sequence"/>
</dbReference>
<dbReference type="EMBL" id="JAFREP010000015">
    <property type="protein sequence ID" value="MBO1320144.1"/>
    <property type="molecule type" value="Genomic_DNA"/>
</dbReference>
<dbReference type="InterPro" id="IPR036513">
    <property type="entry name" value="STAS_dom_sf"/>
</dbReference>
<comment type="similarity">
    <text evidence="1 2">Belongs to the anti-sigma-factor antagonist family.</text>
</comment>
<dbReference type="NCBIfam" id="TIGR00377">
    <property type="entry name" value="ant_ant_sig"/>
    <property type="match status" value="1"/>
</dbReference>
<dbReference type="Gene3D" id="3.30.750.24">
    <property type="entry name" value="STAS domain"/>
    <property type="match status" value="1"/>
</dbReference>
<dbReference type="PANTHER" id="PTHR33495">
    <property type="entry name" value="ANTI-SIGMA FACTOR ANTAGONIST TM_1081-RELATED-RELATED"/>
    <property type="match status" value="1"/>
</dbReference>
<sequence>MKNSIETHEHFTIIKLQGRIDIGNGDVQLRNIISDVARSGTEAIILDFKKVSYMDSSGVGELISQYTEVQTMGKCMFLANLNAKIYDLMTLTQLITVLPIYDSIEDAKMALTAAA</sequence>
<evidence type="ECO:0000313" key="5">
    <source>
        <dbReference type="Proteomes" id="UP000664417"/>
    </source>
</evidence>
<feature type="domain" description="STAS" evidence="3">
    <location>
        <begin position="1"/>
        <end position="111"/>
    </location>
</feature>
<dbReference type="GO" id="GO:0043856">
    <property type="term" value="F:anti-sigma factor antagonist activity"/>
    <property type="evidence" value="ECO:0007669"/>
    <property type="project" value="InterPro"/>
</dbReference>
<reference evidence="4" key="1">
    <citation type="submission" date="2021-03" db="EMBL/GenBank/DDBJ databases">
        <authorList>
            <person name="Wang G."/>
        </authorList>
    </citation>
    <scope>NUCLEOTIDE SEQUENCE</scope>
    <source>
        <strain evidence="4">KCTC 12899</strain>
    </source>
</reference>
<evidence type="ECO:0000313" key="4">
    <source>
        <dbReference type="EMBL" id="MBO1320144.1"/>
    </source>
</evidence>
<evidence type="ECO:0000259" key="3">
    <source>
        <dbReference type="PROSITE" id="PS50801"/>
    </source>
</evidence>
<keyword evidence="5" id="KW-1185">Reference proteome</keyword>
<dbReference type="RefSeq" id="WP_207860095.1">
    <property type="nucleotide sequence ID" value="NZ_JAFREP010000015.1"/>
</dbReference>
<dbReference type="PROSITE" id="PS50801">
    <property type="entry name" value="STAS"/>
    <property type="match status" value="1"/>
</dbReference>
<organism evidence="4 5">
    <name type="scientific">Acanthopleuribacter pedis</name>
    <dbReference type="NCBI Taxonomy" id="442870"/>
    <lineage>
        <taxon>Bacteria</taxon>
        <taxon>Pseudomonadati</taxon>
        <taxon>Acidobacteriota</taxon>
        <taxon>Holophagae</taxon>
        <taxon>Acanthopleuribacterales</taxon>
        <taxon>Acanthopleuribacteraceae</taxon>
        <taxon>Acanthopleuribacter</taxon>
    </lineage>
</organism>
<accession>A0A8J7U4U2</accession>
<dbReference type="SUPFAM" id="SSF52091">
    <property type="entry name" value="SpoIIaa-like"/>
    <property type="match status" value="1"/>
</dbReference>
<gene>
    <name evidence="4" type="ORF">J3U88_16835</name>
</gene>